<keyword evidence="1" id="KW-1133">Transmembrane helix</keyword>
<dbReference type="RefSeq" id="WP_144450811.1">
    <property type="nucleotide sequence ID" value="NZ_VLKZ01000006.1"/>
</dbReference>
<comment type="caution">
    <text evidence="2">The sequence shown here is derived from an EMBL/GenBank/DDBJ whole genome shotgun (WGS) entry which is preliminary data.</text>
</comment>
<evidence type="ECO:0000256" key="1">
    <source>
        <dbReference type="SAM" id="Phobius"/>
    </source>
</evidence>
<evidence type="ECO:0000313" key="3">
    <source>
        <dbReference type="Proteomes" id="UP000315711"/>
    </source>
</evidence>
<feature type="transmembrane region" description="Helical" evidence="1">
    <location>
        <begin position="46"/>
        <end position="68"/>
    </location>
</feature>
<dbReference type="Proteomes" id="UP000315711">
    <property type="component" value="Unassembled WGS sequence"/>
</dbReference>
<keyword evidence="1" id="KW-0472">Membrane</keyword>
<keyword evidence="3" id="KW-1185">Reference proteome</keyword>
<gene>
    <name evidence="2" type="ORF">IQ10_02528</name>
</gene>
<dbReference type="InterPro" id="IPR020390">
    <property type="entry name" value="Uncharacterised_YqhV"/>
</dbReference>
<name>A0A562QGS3_9BACI</name>
<reference evidence="2 3" key="1">
    <citation type="journal article" date="2015" name="Stand. Genomic Sci.">
        <title>Genomic Encyclopedia of Bacterial and Archaeal Type Strains, Phase III: the genomes of soil and plant-associated and newly described type strains.</title>
        <authorList>
            <person name="Whitman W.B."/>
            <person name="Woyke T."/>
            <person name="Klenk H.P."/>
            <person name="Zhou Y."/>
            <person name="Lilburn T.G."/>
            <person name="Beck B.J."/>
            <person name="De Vos P."/>
            <person name="Vandamme P."/>
            <person name="Eisen J.A."/>
            <person name="Garrity G."/>
            <person name="Hugenholtz P."/>
            <person name="Kyrpides N.C."/>
        </authorList>
    </citation>
    <scope>NUCLEOTIDE SEQUENCE [LARGE SCALE GENOMIC DNA]</scope>
    <source>
        <strain evidence="2 3">CGMCC 1.10116</strain>
    </source>
</reference>
<sequence length="93" mass="9912">MKAWFYSFEMALLAMVGLRVLSGLIELTAAGLMLRFNSVEKAVGLNAMLVIIGPTIFITSIAIGLVGMSDRLSLSKLGFIAAGVLLILIGIRK</sequence>
<dbReference type="OrthoDB" id="1726013at2"/>
<proteinExistence type="predicted"/>
<feature type="transmembrane region" description="Helical" evidence="1">
    <location>
        <begin position="12"/>
        <end position="34"/>
    </location>
</feature>
<dbReference type="AlphaFoldDB" id="A0A562QGS3"/>
<accession>A0A562QGS3</accession>
<dbReference type="Pfam" id="PF10942">
    <property type="entry name" value="DUF2619"/>
    <property type="match status" value="1"/>
</dbReference>
<feature type="transmembrane region" description="Helical" evidence="1">
    <location>
        <begin position="74"/>
        <end position="91"/>
    </location>
</feature>
<keyword evidence="1" id="KW-0812">Transmembrane</keyword>
<organism evidence="2 3">
    <name type="scientific">Halalkalibacter nanhaiisediminis</name>
    <dbReference type="NCBI Taxonomy" id="688079"/>
    <lineage>
        <taxon>Bacteria</taxon>
        <taxon>Bacillati</taxon>
        <taxon>Bacillota</taxon>
        <taxon>Bacilli</taxon>
        <taxon>Bacillales</taxon>
        <taxon>Bacillaceae</taxon>
        <taxon>Halalkalibacter</taxon>
    </lineage>
</organism>
<dbReference type="EMBL" id="VLKZ01000006">
    <property type="protein sequence ID" value="TWI55962.1"/>
    <property type="molecule type" value="Genomic_DNA"/>
</dbReference>
<evidence type="ECO:0000313" key="2">
    <source>
        <dbReference type="EMBL" id="TWI55962.1"/>
    </source>
</evidence>
<protein>
    <submittedName>
        <fullName evidence="2">Uncharacterized protein DUF2619</fullName>
    </submittedName>
</protein>